<sequence>MPVTPPASSKTVDAKWTPKTPDAKWNSKSPAATASPEKDLSSVLRRVKVLAREPSSGAIERLLEVDVGGNAPRSVPRVRVSSPPPWLKNPSTKAGSIEGRLRRVTSGGNPRHPLSQQHRPEVEDFRRRNPIAKSPAAKNLHQTQDTHSGSRAGGEQASPRRSPRRASPHGTTGSLSPRGATTVPTGTNETNESMMYPTPVNIPAAVAVNHRHLLWEMQHADQVEHHTEAKVARRSRGSLPPSPKKSSEGIRESESASTRIAGGGRRRTDEEEDDDVGIRGLTIVLHLRGKDDLVISTDLTRDATETL</sequence>
<accession>A0AA40C0Z7</accession>
<feature type="region of interest" description="Disordered" evidence="1">
    <location>
        <begin position="68"/>
        <end position="196"/>
    </location>
</feature>
<keyword evidence="3" id="KW-1185">Reference proteome</keyword>
<feature type="compositionally biased region" description="Basic and acidic residues" evidence="1">
    <location>
        <begin position="118"/>
        <end position="127"/>
    </location>
</feature>
<dbReference type="AlphaFoldDB" id="A0AA40C0Z7"/>
<protein>
    <submittedName>
        <fullName evidence="2">Uncharacterized protein</fullName>
    </submittedName>
</protein>
<dbReference type="EMBL" id="JAULSR010000004">
    <property type="protein sequence ID" value="KAK0621366.1"/>
    <property type="molecule type" value="Genomic_DNA"/>
</dbReference>
<evidence type="ECO:0000256" key="1">
    <source>
        <dbReference type="SAM" id="MobiDB-lite"/>
    </source>
</evidence>
<feature type="compositionally biased region" description="Polar residues" evidence="1">
    <location>
        <begin position="1"/>
        <end position="11"/>
    </location>
</feature>
<feature type="compositionally biased region" description="Basic and acidic residues" evidence="1">
    <location>
        <begin position="245"/>
        <end position="254"/>
    </location>
</feature>
<feature type="region of interest" description="Disordered" evidence="1">
    <location>
        <begin position="1"/>
        <end position="40"/>
    </location>
</feature>
<dbReference type="Proteomes" id="UP001174934">
    <property type="component" value="Unassembled WGS sequence"/>
</dbReference>
<evidence type="ECO:0000313" key="3">
    <source>
        <dbReference type="Proteomes" id="UP001174934"/>
    </source>
</evidence>
<feature type="region of interest" description="Disordered" evidence="1">
    <location>
        <begin position="224"/>
        <end position="274"/>
    </location>
</feature>
<evidence type="ECO:0000313" key="2">
    <source>
        <dbReference type="EMBL" id="KAK0621366.1"/>
    </source>
</evidence>
<organism evidence="2 3">
    <name type="scientific">Bombardia bombarda</name>
    <dbReference type="NCBI Taxonomy" id="252184"/>
    <lineage>
        <taxon>Eukaryota</taxon>
        <taxon>Fungi</taxon>
        <taxon>Dikarya</taxon>
        <taxon>Ascomycota</taxon>
        <taxon>Pezizomycotina</taxon>
        <taxon>Sordariomycetes</taxon>
        <taxon>Sordariomycetidae</taxon>
        <taxon>Sordariales</taxon>
        <taxon>Lasiosphaeriaceae</taxon>
        <taxon>Bombardia</taxon>
    </lineage>
</organism>
<gene>
    <name evidence="2" type="ORF">B0T17DRAFT_617819</name>
</gene>
<name>A0AA40C0Z7_9PEZI</name>
<feature type="compositionally biased region" description="Low complexity" evidence="1">
    <location>
        <begin position="72"/>
        <end position="81"/>
    </location>
</feature>
<feature type="compositionally biased region" description="Polar residues" evidence="1">
    <location>
        <begin position="140"/>
        <end position="149"/>
    </location>
</feature>
<proteinExistence type="predicted"/>
<reference evidence="2" key="1">
    <citation type="submission" date="2023-06" db="EMBL/GenBank/DDBJ databases">
        <title>Genome-scale phylogeny and comparative genomics of the fungal order Sordariales.</title>
        <authorList>
            <consortium name="Lawrence Berkeley National Laboratory"/>
            <person name="Hensen N."/>
            <person name="Bonometti L."/>
            <person name="Westerberg I."/>
            <person name="Brannstrom I.O."/>
            <person name="Guillou S."/>
            <person name="Cros-Aarteil S."/>
            <person name="Calhoun S."/>
            <person name="Haridas S."/>
            <person name="Kuo A."/>
            <person name="Mondo S."/>
            <person name="Pangilinan J."/>
            <person name="Riley R."/>
            <person name="LaButti K."/>
            <person name="Andreopoulos B."/>
            <person name="Lipzen A."/>
            <person name="Chen C."/>
            <person name="Yanf M."/>
            <person name="Daum C."/>
            <person name="Ng V."/>
            <person name="Clum A."/>
            <person name="Steindorff A."/>
            <person name="Ohm R."/>
            <person name="Martin F."/>
            <person name="Silar P."/>
            <person name="Natvig D."/>
            <person name="Lalanne C."/>
            <person name="Gautier V."/>
            <person name="Ament-velasquez S.L."/>
            <person name="Kruys A."/>
            <person name="Hutchinson M.I."/>
            <person name="Powell A.J."/>
            <person name="Barry K."/>
            <person name="Miller A.N."/>
            <person name="Grigoriev I.V."/>
            <person name="Debuchy R."/>
            <person name="Gladieux P."/>
            <person name="Thoren M.H."/>
            <person name="Johannesson H."/>
        </authorList>
    </citation>
    <scope>NUCLEOTIDE SEQUENCE</scope>
    <source>
        <strain evidence="2">SMH3391-2</strain>
    </source>
</reference>
<feature type="compositionally biased region" description="Polar residues" evidence="1">
    <location>
        <begin position="182"/>
        <end position="193"/>
    </location>
</feature>
<comment type="caution">
    <text evidence="2">The sequence shown here is derived from an EMBL/GenBank/DDBJ whole genome shotgun (WGS) entry which is preliminary data.</text>
</comment>